<evidence type="ECO:0000313" key="3">
    <source>
        <dbReference type="Proteomes" id="UP000434036"/>
    </source>
</evidence>
<dbReference type="SUPFAM" id="SSF51366">
    <property type="entry name" value="Ribulose-phoshate binding barrel"/>
    <property type="match status" value="1"/>
</dbReference>
<reference evidence="2 3" key="1">
    <citation type="submission" date="2019-12" db="EMBL/GenBank/DDBJ databases">
        <authorList>
            <person name="Yang R."/>
        </authorList>
    </citation>
    <scope>NUCLEOTIDE SEQUENCE [LARGE SCALE GENOMIC DNA]</scope>
    <source>
        <strain evidence="2 3">DONG20-135</strain>
    </source>
</reference>
<sequence length="249" mass="27866">MKKPFLSIFKHEKPIFAMIHLKGDTKEDIFERAKKEIDLYEQGGVDAVIVENYFGTYDDMKTVLAYLKDNKPNLIYGVNCLNVDPMGFYLAKTYHASFVQLDSVAGHLKQRDESAFKAFMDISRADYDGYVMGGVRFKYQPYLSERPLAEDLKIGMSNCDAIVVTQDATGQETSMDKINEFRSLIGDFPLVIGAGMTPENCEKQFAVADAAIVGSYFKDTYKDTGDVDPKHIKAMIDAVSNIRGKGGKL</sequence>
<dbReference type="RefSeq" id="WP_160625792.1">
    <property type="nucleotide sequence ID" value="NZ_WUUQ01000007.1"/>
</dbReference>
<name>A0A6N8UAP2_9FIRM</name>
<comment type="caution">
    <text evidence="2">The sequence shown here is derived from an EMBL/GenBank/DDBJ whole genome shotgun (WGS) entry which is preliminary data.</text>
</comment>
<dbReference type="InterPro" id="IPR005137">
    <property type="entry name" value="BtpA"/>
</dbReference>
<dbReference type="EMBL" id="WUUQ01000007">
    <property type="protein sequence ID" value="MXQ74404.1"/>
    <property type="molecule type" value="Genomic_DNA"/>
</dbReference>
<accession>A0A6N8UAP2</accession>
<organism evidence="2 3">
    <name type="scientific">Copranaerobaculum intestinale</name>
    <dbReference type="NCBI Taxonomy" id="2692629"/>
    <lineage>
        <taxon>Bacteria</taxon>
        <taxon>Bacillati</taxon>
        <taxon>Bacillota</taxon>
        <taxon>Erysipelotrichia</taxon>
        <taxon>Erysipelotrichales</taxon>
        <taxon>Erysipelotrichaceae</taxon>
        <taxon>Copranaerobaculum</taxon>
    </lineage>
</organism>
<evidence type="ECO:0000313" key="2">
    <source>
        <dbReference type="EMBL" id="MXQ74404.1"/>
    </source>
</evidence>
<dbReference type="Proteomes" id="UP000434036">
    <property type="component" value="Unassembled WGS sequence"/>
</dbReference>
<dbReference type="AlphaFoldDB" id="A0A6N8UAP2"/>
<dbReference type="PANTHER" id="PTHR21381">
    <property type="entry name" value="ZGC:162297"/>
    <property type="match status" value="1"/>
</dbReference>
<dbReference type="InterPro" id="IPR011060">
    <property type="entry name" value="RibuloseP-bd_barrel"/>
</dbReference>
<gene>
    <name evidence="2" type="ORF">GSF08_10755</name>
</gene>
<comment type="similarity">
    <text evidence="1">Belongs to the BtpA family.</text>
</comment>
<evidence type="ECO:0000256" key="1">
    <source>
        <dbReference type="ARBA" id="ARBA00006007"/>
    </source>
</evidence>
<dbReference type="Pfam" id="PF03437">
    <property type="entry name" value="BtpA"/>
    <property type="match status" value="1"/>
</dbReference>
<dbReference type="PANTHER" id="PTHR21381:SF3">
    <property type="entry name" value="SGC REGION PROTEIN SGCQ-RELATED"/>
    <property type="match status" value="1"/>
</dbReference>
<protein>
    <submittedName>
        <fullName evidence="2">Membrane biogenesis protein</fullName>
    </submittedName>
</protein>
<reference evidence="2 3" key="2">
    <citation type="submission" date="2020-01" db="EMBL/GenBank/DDBJ databases">
        <title>Clostridiaceae sp. nov. isolated from the gut of human by culturomics.</title>
        <authorList>
            <person name="Chang Y."/>
        </authorList>
    </citation>
    <scope>NUCLEOTIDE SEQUENCE [LARGE SCALE GENOMIC DNA]</scope>
    <source>
        <strain evidence="2 3">DONG20-135</strain>
    </source>
</reference>
<keyword evidence="3" id="KW-1185">Reference proteome</keyword>
<proteinExistence type="inferred from homology"/>